<name>G4R7E6_PELHB</name>
<dbReference type="Pfam" id="PF05199">
    <property type="entry name" value="GMC_oxred_C"/>
    <property type="match status" value="1"/>
</dbReference>
<evidence type="ECO:0000313" key="9">
    <source>
        <dbReference type="Proteomes" id="UP000008850"/>
    </source>
</evidence>
<dbReference type="PIRSF" id="PIRSF000137">
    <property type="entry name" value="Alcohol_oxidase"/>
    <property type="match status" value="1"/>
</dbReference>
<reference evidence="8 9" key="1">
    <citation type="journal article" date="2012" name="J. Bacteriol.">
        <title>Complete genome sequence of Pelagibacterium halotolerans B2T.</title>
        <authorList>
            <person name="Huo Y.Y."/>
            <person name="Cheng H."/>
            <person name="Han X.F."/>
            <person name="Jiang X.W."/>
            <person name="Sun C."/>
            <person name="Zhang X.Q."/>
            <person name="Zhu X.F."/>
            <person name="Liu Y.F."/>
            <person name="Li P.F."/>
            <person name="Ni P.X."/>
            <person name="Wu M."/>
        </authorList>
    </citation>
    <scope>NUCLEOTIDE SEQUENCE [LARGE SCALE GENOMIC DNA]</scope>
    <source>
        <strain evidence="9">DSM 22347 / JCM 15775 / CGMCC 1.7692 / B2</strain>
    </source>
</reference>
<comment type="cofactor">
    <cofactor evidence="1 5">
        <name>FAD</name>
        <dbReference type="ChEBI" id="CHEBI:57692"/>
    </cofactor>
</comment>
<dbReference type="eggNOG" id="COG2303">
    <property type="taxonomic scope" value="Bacteria"/>
</dbReference>
<evidence type="ECO:0000256" key="1">
    <source>
        <dbReference type="ARBA" id="ARBA00001974"/>
    </source>
</evidence>
<dbReference type="GO" id="GO:0016614">
    <property type="term" value="F:oxidoreductase activity, acting on CH-OH group of donors"/>
    <property type="evidence" value="ECO:0007669"/>
    <property type="project" value="InterPro"/>
</dbReference>
<dbReference type="SUPFAM" id="SSF54373">
    <property type="entry name" value="FAD-linked reductases, C-terminal domain"/>
    <property type="match status" value="1"/>
</dbReference>
<dbReference type="InterPro" id="IPR000172">
    <property type="entry name" value="GMC_OxRdtase_N"/>
</dbReference>
<sequence length="540" mass="59454">MNEYDYIIVGAGSAGCVLANRLSEDGTKTVLLIEAGGDNQQTFIKMPGGFTKLFGRPEFFWFFRVKPQLGRGEEKHNYGRGLGGSSAVNGTWYLRGMPRDYDGWRDMGLAEWGWDSILKCFQWMESYRSSGADKTRGRDGALQITPSDYKSPVMDRIIEACKSFGVPWLDDVNTPNTDGIGRSQYTVDRRSRRASSYEAFVAPVRARSNLTVVTDTFVERVLLEDGRAAGVVCRKDGQEVVHRARRDTILSAGVYMSPKILQISGIGPAELLATHGIDVQRALPAVGLNLCDHQMLTIAYDLHKDPGLNRQFLGWRVYANALKYFLLRKGPLARVGMPLTMLYSTDGDKSWPDLQLGAGPFAMKSSKQMKSEPGRGPIEAKPGIMFSGFHLRPKSRGSVSIASSDPRDNPVVEAGWWSDPGDRDRALDLLRMLRRMAAAKPLEGWVGKERVPGVQFQSDEELIEELKWMMSPGLHGTGTCSMGTDPEISVVDSRCRVHGVPGLRVVDCSIMPTPVSGNTNGPAMAVAARAAELIIEDARS</sequence>
<dbReference type="KEGG" id="phl:KKY_1258"/>
<dbReference type="PATRIC" id="fig|1082931.4.peg.1241"/>
<evidence type="ECO:0000256" key="3">
    <source>
        <dbReference type="ARBA" id="ARBA00022630"/>
    </source>
</evidence>
<keyword evidence="4 5" id="KW-0274">FAD</keyword>
<dbReference type="InterPro" id="IPR012132">
    <property type="entry name" value="GMC_OxRdtase"/>
</dbReference>
<dbReference type="STRING" id="1082931.KKY_1258"/>
<proteinExistence type="inferred from homology"/>
<keyword evidence="3 6" id="KW-0285">Flavoprotein</keyword>
<accession>G4R7E6</accession>
<evidence type="ECO:0000256" key="4">
    <source>
        <dbReference type="ARBA" id="ARBA00022827"/>
    </source>
</evidence>
<dbReference type="GO" id="GO:0050660">
    <property type="term" value="F:flavin adenine dinucleotide binding"/>
    <property type="evidence" value="ECO:0007669"/>
    <property type="project" value="InterPro"/>
</dbReference>
<evidence type="ECO:0000259" key="7">
    <source>
        <dbReference type="PROSITE" id="PS00623"/>
    </source>
</evidence>
<protein>
    <submittedName>
        <fullName evidence="8">Choline dehydrogenase</fullName>
    </submittedName>
</protein>
<dbReference type="Pfam" id="PF00732">
    <property type="entry name" value="GMC_oxred_N"/>
    <property type="match status" value="1"/>
</dbReference>
<dbReference type="InterPro" id="IPR007867">
    <property type="entry name" value="GMC_OxRtase_C"/>
</dbReference>
<dbReference type="AlphaFoldDB" id="G4R7E6"/>
<evidence type="ECO:0000313" key="8">
    <source>
        <dbReference type="EMBL" id="AEQ51284.1"/>
    </source>
</evidence>
<dbReference type="Proteomes" id="UP000008850">
    <property type="component" value="Chromosome"/>
</dbReference>
<dbReference type="SUPFAM" id="SSF51905">
    <property type="entry name" value="FAD/NAD(P)-binding domain"/>
    <property type="match status" value="1"/>
</dbReference>
<keyword evidence="9" id="KW-1185">Reference proteome</keyword>
<dbReference type="EMBL" id="CP003075">
    <property type="protein sequence ID" value="AEQ51284.1"/>
    <property type="molecule type" value="Genomic_DNA"/>
</dbReference>
<evidence type="ECO:0000256" key="5">
    <source>
        <dbReference type="PIRSR" id="PIRSR000137-2"/>
    </source>
</evidence>
<dbReference type="RefSeq" id="WP_014130433.1">
    <property type="nucleotide sequence ID" value="NC_016078.1"/>
</dbReference>
<dbReference type="Gene3D" id="3.30.560.10">
    <property type="entry name" value="Glucose Oxidase, domain 3"/>
    <property type="match status" value="1"/>
</dbReference>
<evidence type="ECO:0000256" key="2">
    <source>
        <dbReference type="ARBA" id="ARBA00010790"/>
    </source>
</evidence>
<dbReference type="PANTHER" id="PTHR11552">
    <property type="entry name" value="GLUCOSE-METHANOL-CHOLINE GMC OXIDOREDUCTASE"/>
    <property type="match status" value="1"/>
</dbReference>
<dbReference type="Gene3D" id="3.50.50.60">
    <property type="entry name" value="FAD/NAD(P)-binding domain"/>
    <property type="match status" value="1"/>
</dbReference>
<feature type="domain" description="Glucose-methanol-choline oxidoreductase N-terminal" evidence="7">
    <location>
        <begin position="79"/>
        <end position="102"/>
    </location>
</feature>
<gene>
    <name evidence="8" type="ordered locus">KKY_1258</name>
</gene>
<dbReference type="PROSITE" id="PS00623">
    <property type="entry name" value="GMC_OXRED_1"/>
    <property type="match status" value="1"/>
</dbReference>
<dbReference type="HOGENOM" id="CLU_002865_7_1_5"/>
<dbReference type="PANTHER" id="PTHR11552:SF147">
    <property type="entry name" value="CHOLINE DEHYDROGENASE, MITOCHONDRIAL"/>
    <property type="match status" value="1"/>
</dbReference>
<comment type="similarity">
    <text evidence="2 6">Belongs to the GMC oxidoreductase family.</text>
</comment>
<feature type="binding site" evidence="5">
    <location>
        <position position="218"/>
    </location>
    <ligand>
        <name>FAD</name>
        <dbReference type="ChEBI" id="CHEBI:57692"/>
    </ligand>
</feature>
<dbReference type="InterPro" id="IPR036188">
    <property type="entry name" value="FAD/NAD-bd_sf"/>
</dbReference>
<evidence type="ECO:0000256" key="6">
    <source>
        <dbReference type="RuleBase" id="RU003968"/>
    </source>
</evidence>
<organism evidence="8 9">
    <name type="scientific">Pelagibacterium halotolerans (strain DSM 22347 / JCM 15775 / CGMCC 1.7692 / B2)</name>
    <dbReference type="NCBI Taxonomy" id="1082931"/>
    <lineage>
        <taxon>Bacteria</taxon>
        <taxon>Pseudomonadati</taxon>
        <taxon>Pseudomonadota</taxon>
        <taxon>Alphaproteobacteria</taxon>
        <taxon>Hyphomicrobiales</taxon>
        <taxon>Devosiaceae</taxon>
        <taxon>Pelagibacterium</taxon>
    </lineage>
</organism>